<dbReference type="RefSeq" id="WP_163285922.1">
    <property type="nucleotide sequence ID" value="NZ_JAAGVY010000027.1"/>
</dbReference>
<sequence length="537" mass="60616">MTSKSKMPKIAYFCMEYGLDDKLKTYAGGLGILAGDYMKGAKDHDFPIVGLGIKWKQGYGDQHIDKDGMPFDCYKNQNYDFLEDTGVEVTVKIRQRDVKIKVWKCDNFGNAPLYLLDTDVPGNEDGWITGQLYGWFGEERIAQEMVLGVGGVRALRALGIDVDLYHFNEGHALFAGFELIREKRDEGDSYQEAFVKSREEIVFTTHTPVIQGNESHPIDRLMYMGANMGMTVEQLVAMGGAPFNMTVGALRLSKKANAVAQLHGETANEMWDYVEGRAEIVPITNAIHRPTWVDKAMTDAAEKGADLWVPHMKNKRDLIAFVKERTGAELKEDVLTLGFSRRAVPYKRANLLFRDPEVIDPLLRDGKLQIVYSGKAHPLDDMGKQLIFEIVGFSKKYPNAVVYIPNYDMATGAALTRGSDVWLNNPRRPKEASGTSGMKAAINGVLNFSTLDGWWPEACDHGENGWQFGDGFIGKTEAEHDKHDGDALYKVLLEEVMPTYYDNHKKWVAMMQQSIMDCKDEFAVLRMLEEYYEKLYI</sequence>
<gene>
    <name evidence="2" type="primary">glgP</name>
    <name evidence="2" type="ORF">G3O08_13560</name>
</gene>
<dbReference type="InterPro" id="IPR000811">
    <property type="entry name" value="Glyco_trans_35"/>
</dbReference>
<dbReference type="NCBIfam" id="TIGR02094">
    <property type="entry name" value="more_P_ylases"/>
    <property type="match status" value="2"/>
</dbReference>
<dbReference type="PANTHER" id="PTHR42655">
    <property type="entry name" value="GLYCOGEN PHOSPHORYLASE"/>
    <property type="match status" value="1"/>
</dbReference>
<organism evidence="2 3">
    <name type="scientific">Cryomorpha ignava</name>
    <dbReference type="NCBI Taxonomy" id="101383"/>
    <lineage>
        <taxon>Bacteria</taxon>
        <taxon>Pseudomonadati</taxon>
        <taxon>Bacteroidota</taxon>
        <taxon>Flavobacteriia</taxon>
        <taxon>Flavobacteriales</taxon>
        <taxon>Cryomorphaceae</taxon>
        <taxon>Cryomorpha</taxon>
    </lineage>
</organism>
<dbReference type="PANTHER" id="PTHR42655:SF1">
    <property type="entry name" value="GLYCOGEN PHOSPHORYLASE"/>
    <property type="match status" value="1"/>
</dbReference>
<dbReference type="InterPro" id="IPR052182">
    <property type="entry name" value="Glycogen/Maltodextrin_Phosph"/>
</dbReference>
<evidence type="ECO:0000256" key="1">
    <source>
        <dbReference type="ARBA" id="ARBA00006047"/>
    </source>
</evidence>
<protein>
    <submittedName>
        <fullName evidence="2">Alpha-glucan family phosphorylase</fullName>
    </submittedName>
</protein>
<comment type="similarity">
    <text evidence="1">Belongs to the glycogen phosphorylase family.</text>
</comment>
<dbReference type="Gene3D" id="3.40.50.2000">
    <property type="entry name" value="Glycogen Phosphorylase B"/>
    <property type="match status" value="3"/>
</dbReference>
<dbReference type="AlphaFoldDB" id="A0A7K3WS73"/>
<accession>A0A7K3WS73</accession>
<dbReference type="GO" id="GO:0005975">
    <property type="term" value="P:carbohydrate metabolic process"/>
    <property type="evidence" value="ECO:0007669"/>
    <property type="project" value="InterPro"/>
</dbReference>
<dbReference type="SUPFAM" id="SSF53756">
    <property type="entry name" value="UDP-Glycosyltransferase/glycogen phosphorylase"/>
    <property type="match status" value="1"/>
</dbReference>
<name>A0A7K3WS73_9FLAO</name>
<dbReference type="GO" id="GO:0030170">
    <property type="term" value="F:pyridoxal phosphate binding"/>
    <property type="evidence" value="ECO:0007669"/>
    <property type="project" value="InterPro"/>
</dbReference>
<reference evidence="2 3" key="1">
    <citation type="submission" date="2020-02" db="EMBL/GenBank/DDBJ databases">
        <title>Out from the shadows clarifying the taxonomy of the family Cryomorphaceae and related taxa by utilizing the GTDB taxonomic framework.</title>
        <authorList>
            <person name="Bowman J.P."/>
        </authorList>
    </citation>
    <scope>NUCLEOTIDE SEQUENCE [LARGE SCALE GENOMIC DNA]</scope>
    <source>
        <strain evidence="2 3">QSSC 1-22</strain>
    </source>
</reference>
<evidence type="ECO:0000313" key="3">
    <source>
        <dbReference type="Proteomes" id="UP000486602"/>
    </source>
</evidence>
<dbReference type="InterPro" id="IPR011834">
    <property type="entry name" value="Agluc_phsphrylas"/>
</dbReference>
<evidence type="ECO:0000313" key="2">
    <source>
        <dbReference type="EMBL" id="NEN24529.1"/>
    </source>
</evidence>
<dbReference type="GO" id="GO:0008184">
    <property type="term" value="F:glycogen phosphorylase activity"/>
    <property type="evidence" value="ECO:0007669"/>
    <property type="project" value="InterPro"/>
</dbReference>
<comment type="caution">
    <text evidence="2">The sequence shown here is derived from an EMBL/GenBank/DDBJ whole genome shotgun (WGS) entry which is preliminary data.</text>
</comment>
<dbReference type="Proteomes" id="UP000486602">
    <property type="component" value="Unassembled WGS sequence"/>
</dbReference>
<proteinExistence type="inferred from homology"/>
<keyword evidence="3" id="KW-1185">Reference proteome</keyword>
<dbReference type="EMBL" id="JAAGVY010000027">
    <property type="protein sequence ID" value="NEN24529.1"/>
    <property type="molecule type" value="Genomic_DNA"/>
</dbReference>
<dbReference type="Pfam" id="PF00343">
    <property type="entry name" value="Phosphorylase"/>
    <property type="match status" value="1"/>
</dbReference>